<dbReference type="FunFam" id="3.30.160.60:FF:000072">
    <property type="entry name" value="zinc finger protein 143 isoform X1"/>
    <property type="match status" value="1"/>
</dbReference>
<evidence type="ECO:0000256" key="2">
    <source>
        <dbReference type="ARBA" id="ARBA00022723"/>
    </source>
</evidence>
<dbReference type="InterPro" id="IPR051061">
    <property type="entry name" value="Zinc_finger_trans_reg"/>
</dbReference>
<keyword evidence="5" id="KW-0862">Zinc</keyword>
<organism evidence="12 13">
    <name type="scientific">Clathrus columnatus</name>
    <dbReference type="NCBI Taxonomy" id="1419009"/>
    <lineage>
        <taxon>Eukaryota</taxon>
        <taxon>Fungi</taxon>
        <taxon>Dikarya</taxon>
        <taxon>Basidiomycota</taxon>
        <taxon>Agaricomycotina</taxon>
        <taxon>Agaricomycetes</taxon>
        <taxon>Phallomycetidae</taxon>
        <taxon>Phallales</taxon>
        <taxon>Clathraceae</taxon>
        <taxon>Clathrus</taxon>
    </lineage>
</organism>
<dbReference type="GO" id="GO:0005634">
    <property type="term" value="C:nucleus"/>
    <property type="evidence" value="ECO:0007669"/>
    <property type="project" value="UniProtKB-SubCell"/>
</dbReference>
<dbReference type="FunFam" id="3.30.160.60:FF:000125">
    <property type="entry name" value="Putative zinc finger protein 143"/>
    <property type="match status" value="1"/>
</dbReference>
<feature type="domain" description="C2H2-type" evidence="11">
    <location>
        <begin position="86"/>
        <end position="115"/>
    </location>
</feature>
<proteinExistence type="predicted"/>
<feature type="domain" description="C2H2-type" evidence="11">
    <location>
        <begin position="364"/>
        <end position="390"/>
    </location>
</feature>
<dbReference type="PANTHER" id="PTHR46179">
    <property type="entry name" value="ZINC FINGER PROTEIN"/>
    <property type="match status" value="1"/>
</dbReference>
<feature type="compositionally biased region" description="Acidic residues" evidence="10">
    <location>
        <begin position="41"/>
        <end position="67"/>
    </location>
</feature>
<evidence type="ECO:0000256" key="3">
    <source>
        <dbReference type="ARBA" id="ARBA00022737"/>
    </source>
</evidence>
<dbReference type="GO" id="GO:0000981">
    <property type="term" value="F:DNA-binding transcription factor activity, RNA polymerase II-specific"/>
    <property type="evidence" value="ECO:0007669"/>
    <property type="project" value="UniProtKB-ARBA"/>
</dbReference>
<evidence type="ECO:0000256" key="9">
    <source>
        <dbReference type="PROSITE-ProRule" id="PRU00042"/>
    </source>
</evidence>
<name>A0AAV5A0S2_9AGAM</name>
<evidence type="ECO:0000256" key="6">
    <source>
        <dbReference type="ARBA" id="ARBA00023015"/>
    </source>
</evidence>
<dbReference type="SMART" id="SM00355">
    <property type="entry name" value="ZnF_C2H2"/>
    <property type="match status" value="10"/>
</dbReference>
<gene>
    <name evidence="12" type="ORF">Clacol_000813</name>
</gene>
<keyword evidence="3" id="KW-0677">Repeat</keyword>
<evidence type="ECO:0000259" key="11">
    <source>
        <dbReference type="PROSITE" id="PS50157"/>
    </source>
</evidence>
<keyword evidence="7" id="KW-0804">Transcription</keyword>
<feature type="domain" description="C2H2-type" evidence="11">
    <location>
        <begin position="333"/>
        <end position="363"/>
    </location>
</feature>
<dbReference type="PROSITE" id="PS00028">
    <property type="entry name" value="ZINC_FINGER_C2H2_1"/>
    <property type="match status" value="7"/>
</dbReference>
<dbReference type="EMBL" id="BPWL01000001">
    <property type="protein sequence ID" value="GJJ06620.1"/>
    <property type="molecule type" value="Genomic_DNA"/>
</dbReference>
<dbReference type="Gene3D" id="3.30.160.60">
    <property type="entry name" value="Classic Zinc Finger"/>
    <property type="match status" value="6"/>
</dbReference>
<evidence type="ECO:0000256" key="1">
    <source>
        <dbReference type="ARBA" id="ARBA00004123"/>
    </source>
</evidence>
<keyword evidence="2" id="KW-0479">Metal-binding</keyword>
<evidence type="ECO:0000256" key="8">
    <source>
        <dbReference type="ARBA" id="ARBA00023242"/>
    </source>
</evidence>
<evidence type="ECO:0000313" key="12">
    <source>
        <dbReference type="EMBL" id="GJJ06620.1"/>
    </source>
</evidence>
<evidence type="ECO:0000313" key="13">
    <source>
        <dbReference type="Proteomes" id="UP001050691"/>
    </source>
</evidence>
<dbReference type="PROSITE" id="PS50157">
    <property type="entry name" value="ZINC_FINGER_C2H2_2"/>
    <property type="match status" value="7"/>
</dbReference>
<accession>A0AAV5A0S2</accession>
<comment type="subcellular location">
    <subcellularLocation>
        <location evidence="1">Nucleus</location>
    </subcellularLocation>
</comment>
<feature type="domain" description="C2H2-type" evidence="11">
    <location>
        <begin position="210"/>
        <end position="239"/>
    </location>
</feature>
<feature type="domain" description="C2H2-type" evidence="11">
    <location>
        <begin position="177"/>
        <end position="202"/>
    </location>
</feature>
<comment type="caution">
    <text evidence="12">The sequence shown here is derived from an EMBL/GenBank/DDBJ whole genome shotgun (WGS) entry which is preliminary data.</text>
</comment>
<dbReference type="InterPro" id="IPR013087">
    <property type="entry name" value="Znf_C2H2_type"/>
</dbReference>
<dbReference type="GO" id="GO:0008270">
    <property type="term" value="F:zinc ion binding"/>
    <property type="evidence" value="ECO:0007669"/>
    <property type="project" value="UniProtKB-KW"/>
</dbReference>
<feature type="domain" description="C2H2-type" evidence="11">
    <location>
        <begin position="146"/>
        <end position="176"/>
    </location>
</feature>
<reference evidence="12" key="1">
    <citation type="submission" date="2021-10" db="EMBL/GenBank/DDBJ databases">
        <title>De novo Genome Assembly of Clathrus columnatus (Basidiomycota, Fungi) Using Illumina and Nanopore Sequence Data.</title>
        <authorList>
            <person name="Ogiso-Tanaka E."/>
            <person name="Itagaki H."/>
            <person name="Hosoya T."/>
            <person name="Hosaka K."/>
        </authorList>
    </citation>
    <scope>NUCLEOTIDE SEQUENCE</scope>
    <source>
        <strain evidence="12">MO-923</strain>
    </source>
</reference>
<evidence type="ECO:0000256" key="7">
    <source>
        <dbReference type="ARBA" id="ARBA00023163"/>
    </source>
</evidence>
<dbReference type="Proteomes" id="UP001050691">
    <property type="component" value="Unassembled WGS sequence"/>
</dbReference>
<keyword evidence="8" id="KW-0539">Nucleus</keyword>
<dbReference type="GO" id="GO:0000978">
    <property type="term" value="F:RNA polymerase II cis-regulatory region sequence-specific DNA binding"/>
    <property type="evidence" value="ECO:0007669"/>
    <property type="project" value="UniProtKB-ARBA"/>
</dbReference>
<evidence type="ECO:0000256" key="4">
    <source>
        <dbReference type="ARBA" id="ARBA00022771"/>
    </source>
</evidence>
<feature type="domain" description="C2H2-type" evidence="11">
    <location>
        <begin position="116"/>
        <end position="143"/>
    </location>
</feature>
<dbReference type="FunFam" id="3.30.160.60:FF:000624">
    <property type="entry name" value="zinc finger protein 697"/>
    <property type="match status" value="1"/>
</dbReference>
<dbReference type="PANTHER" id="PTHR46179:SF13">
    <property type="entry name" value="C2H2-TYPE DOMAIN-CONTAINING PROTEIN"/>
    <property type="match status" value="1"/>
</dbReference>
<dbReference type="AlphaFoldDB" id="A0AAV5A0S2"/>
<keyword evidence="13" id="KW-1185">Reference proteome</keyword>
<keyword evidence="6" id="KW-0805">Transcription regulation</keyword>
<dbReference type="Pfam" id="PF00096">
    <property type="entry name" value="zf-C2H2"/>
    <property type="match status" value="4"/>
</dbReference>
<protein>
    <recommendedName>
        <fullName evidence="11">C2H2-type domain-containing protein</fullName>
    </recommendedName>
</protein>
<feature type="region of interest" description="Disordered" evidence="10">
    <location>
        <begin position="24"/>
        <end position="82"/>
    </location>
</feature>
<sequence>MSSSSQLVRRAKKRIVEVVLNSKTKAGSSAKERCLASESSSSEDEDVSSYTDYEENEEESSVEDDEQNVPSSSALTPCGTPGERSYRCRFASCGKAYTKPCRLAEHMRSHTGERPFACKNCNKSYLRESHLQAHARSHLPESERPLQCTHEGCCKRFWTPQHLNFHISAVHNKEKSFICTEENCKASFSKHSQLRQHAAETHCPAGTKPYRCTADNCTKSFSTNQKLRAHSKTHEDRYACTDLACRVVTEAGSSTLLYFTTWSALQMHLRQKHPPTCPYDECDGRTFTRRTYLKNHLKLHQEKETTKGVTEAVGADGNAASKSRRGGELGRDWPCTFEDCTKAFKSKKALSVHTNITHLGRRDFVCPHPGCGETFGYKHLLQRHEVKAHSEITYQAEEVLSSSDSQYDIDWITGKNYILRSGHNNTRRPLVPCPWPNRFDLTMTIRKEESIEKCSYIFSRAYDLRRHLKAEHSLELTKDEVDAWVKAYREKHPL</sequence>
<keyword evidence="4 9" id="KW-0863">Zinc-finger</keyword>
<evidence type="ECO:0000256" key="5">
    <source>
        <dbReference type="ARBA" id="ARBA00022833"/>
    </source>
</evidence>
<dbReference type="InterPro" id="IPR036236">
    <property type="entry name" value="Znf_C2H2_sf"/>
</dbReference>
<dbReference type="SUPFAM" id="SSF57667">
    <property type="entry name" value="beta-beta-alpha zinc fingers"/>
    <property type="match status" value="4"/>
</dbReference>
<evidence type="ECO:0000256" key="10">
    <source>
        <dbReference type="SAM" id="MobiDB-lite"/>
    </source>
</evidence>